<evidence type="ECO:0000313" key="3">
    <source>
        <dbReference type="EMBL" id="PSU53804.1"/>
    </source>
</evidence>
<dbReference type="Proteomes" id="UP000241618">
    <property type="component" value="Unassembled WGS sequence"/>
</dbReference>
<proteinExistence type="predicted"/>
<feature type="chain" id="PRO_5015588360" evidence="1">
    <location>
        <begin position="27"/>
        <end position="156"/>
    </location>
</feature>
<accession>A0A2T3JWU7</accession>
<evidence type="ECO:0000256" key="1">
    <source>
        <dbReference type="SAM" id="SignalP"/>
    </source>
</evidence>
<reference evidence="4 5" key="1">
    <citation type="submission" date="2018-03" db="EMBL/GenBank/DDBJ databases">
        <title>Whole genome sequencing of Histamine producing bacteria.</title>
        <authorList>
            <person name="Butler K."/>
        </authorList>
    </citation>
    <scope>NUCLEOTIDE SEQUENCE [LARGE SCALE GENOMIC DNA]</scope>
    <source>
        <strain evidence="3 5">FS-6.1</strain>
        <strain evidence="2 4">FS-6.2</strain>
    </source>
</reference>
<comment type="caution">
    <text evidence="3">The sequence shown here is derived from an EMBL/GenBank/DDBJ whole genome shotgun (WGS) entry which is preliminary data.</text>
</comment>
<dbReference type="RefSeq" id="WP_107189396.1">
    <property type="nucleotide sequence ID" value="NZ_PYMN01000005.1"/>
</dbReference>
<name>A0A2T3JWU7_PHOPO</name>
<gene>
    <name evidence="3" type="ORF">C9J18_05215</name>
    <name evidence="2" type="ORF">CTM96_08010</name>
</gene>
<dbReference type="AlphaFoldDB" id="A0A2T3JWU7"/>
<evidence type="ECO:0000313" key="5">
    <source>
        <dbReference type="Proteomes" id="UP000241618"/>
    </source>
</evidence>
<feature type="signal peptide" evidence="1">
    <location>
        <begin position="1"/>
        <end position="26"/>
    </location>
</feature>
<keyword evidence="1" id="KW-0732">Signal</keyword>
<dbReference type="Proteomes" id="UP000241405">
    <property type="component" value="Unassembled WGS sequence"/>
</dbReference>
<evidence type="ECO:0000313" key="2">
    <source>
        <dbReference type="EMBL" id="PSU25647.1"/>
    </source>
</evidence>
<evidence type="ECO:0000313" key="4">
    <source>
        <dbReference type="Proteomes" id="UP000241405"/>
    </source>
</evidence>
<dbReference type="EMBL" id="PYMP01000002">
    <property type="protein sequence ID" value="PSU53804.1"/>
    <property type="molecule type" value="Genomic_DNA"/>
</dbReference>
<sequence length="156" mass="16971">MFMRLYYKMIKALSIIYISCLSFSTAAEQPYVVSNSGFSQGQFESCASSGQYACFRVFAGRRGDNYIGGTCHTASASSTYNLGDVQVSHAIVREMAADDRADFWFNGRHFQVEGGTGGRPCELGRTSYNRPNANIGSLPQQFTVNANILVSGMGAL</sequence>
<protein>
    <submittedName>
        <fullName evidence="3">Uncharacterized protein</fullName>
    </submittedName>
</protein>
<dbReference type="EMBL" id="PYMO01000006">
    <property type="protein sequence ID" value="PSU25647.1"/>
    <property type="molecule type" value="Genomic_DNA"/>
</dbReference>
<keyword evidence="4" id="KW-1185">Reference proteome</keyword>
<organism evidence="3 5">
    <name type="scientific">Photobacterium phosphoreum</name>
    <dbReference type="NCBI Taxonomy" id="659"/>
    <lineage>
        <taxon>Bacteria</taxon>
        <taxon>Pseudomonadati</taxon>
        <taxon>Pseudomonadota</taxon>
        <taxon>Gammaproteobacteria</taxon>
        <taxon>Vibrionales</taxon>
        <taxon>Vibrionaceae</taxon>
        <taxon>Photobacterium</taxon>
    </lineage>
</organism>